<feature type="coiled-coil region" evidence="3">
    <location>
        <begin position="267"/>
        <end position="332"/>
    </location>
</feature>
<dbReference type="PANTHER" id="PTHR32054:SF17">
    <property type="entry name" value="EXPRESSED PROTEIN"/>
    <property type="match status" value="1"/>
</dbReference>
<protein>
    <recommendedName>
        <fullName evidence="6">WEB family protein</fullName>
    </recommendedName>
</protein>
<accession>A0ABY9DN86</accession>
<evidence type="ECO:0000256" key="1">
    <source>
        <dbReference type="ARBA" id="ARBA00005485"/>
    </source>
</evidence>
<evidence type="ECO:0000256" key="2">
    <source>
        <dbReference type="ARBA" id="ARBA00023054"/>
    </source>
</evidence>
<evidence type="ECO:0000313" key="4">
    <source>
        <dbReference type="EMBL" id="WKA08484.1"/>
    </source>
</evidence>
<dbReference type="Proteomes" id="UP001227230">
    <property type="component" value="Chromosome 17"/>
</dbReference>
<feature type="coiled-coil region" evidence="3">
    <location>
        <begin position="71"/>
        <end position="150"/>
    </location>
</feature>
<feature type="coiled-coil region" evidence="3">
    <location>
        <begin position="479"/>
        <end position="527"/>
    </location>
</feature>
<comment type="similarity">
    <text evidence="1">Belongs to the WEB family.</text>
</comment>
<reference evidence="4 5" key="1">
    <citation type="journal article" date="2023" name="Hortic Res">
        <title>The complete reference genome for grapevine (Vitis vinifera L.) genetics and breeding.</title>
        <authorList>
            <person name="Shi X."/>
            <person name="Cao S."/>
            <person name="Wang X."/>
            <person name="Huang S."/>
            <person name="Wang Y."/>
            <person name="Liu Z."/>
            <person name="Liu W."/>
            <person name="Leng X."/>
            <person name="Peng Y."/>
            <person name="Wang N."/>
            <person name="Wang Y."/>
            <person name="Ma Z."/>
            <person name="Xu X."/>
            <person name="Zhang F."/>
            <person name="Xue H."/>
            <person name="Zhong H."/>
            <person name="Wang Y."/>
            <person name="Zhang K."/>
            <person name="Velt A."/>
            <person name="Avia K."/>
            <person name="Holtgrawe D."/>
            <person name="Grimplet J."/>
            <person name="Matus J.T."/>
            <person name="Ware D."/>
            <person name="Wu X."/>
            <person name="Wang H."/>
            <person name="Liu C."/>
            <person name="Fang Y."/>
            <person name="Rustenholz C."/>
            <person name="Cheng Z."/>
            <person name="Xiao H."/>
            <person name="Zhou Y."/>
        </authorList>
    </citation>
    <scope>NUCLEOTIDE SEQUENCE [LARGE SCALE GENOMIC DNA]</scope>
    <source>
        <strain evidence="5">cv. Pinot noir / PN40024</strain>
        <tissue evidence="4">Leaf</tissue>
    </source>
</reference>
<evidence type="ECO:0008006" key="6">
    <source>
        <dbReference type="Google" id="ProtNLM"/>
    </source>
</evidence>
<organism evidence="4 5">
    <name type="scientific">Vitis vinifera</name>
    <name type="common">Grape</name>
    <dbReference type="NCBI Taxonomy" id="29760"/>
    <lineage>
        <taxon>Eukaryota</taxon>
        <taxon>Viridiplantae</taxon>
        <taxon>Streptophyta</taxon>
        <taxon>Embryophyta</taxon>
        <taxon>Tracheophyta</taxon>
        <taxon>Spermatophyta</taxon>
        <taxon>Magnoliopsida</taxon>
        <taxon>eudicotyledons</taxon>
        <taxon>Gunneridae</taxon>
        <taxon>Pentapetalae</taxon>
        <taxon>rosids</taxon>
        <taxon>Vitales</taxon>
        <taxon>Vitaceae</taxon>
        <taxon>Viteae</taxon>
        <taxon>Vitis</taxon>
    </lineage>
</organism>
<evidence type="ECO:0000313" key="5">
    <source>
        <dbReference type="Proteomes" id="UP001227230"/>
    </source>
</evidence>
<dbReference type="PANTHER" id="PTHR32054">
    <property type="entry name" value="HEAVY CHAIN, PUTATIVE, EXPRESSED-RELATED-RELATED"/>
    <property type="match status" value="1"/>
</dbReference>
<dbReference type="EMBL" id="CP126664">
    <property type="protein sequence ID" value="WKA08484.1"/>
    <property type="molecule type" value="Genomic_DNA"/>
</dbReference>
<name>A0ABY9DN86_VITVI</name>
<evidence type="ECO:0000256" key="3">
    <source>
        <dbReference type="SAM" id="Coils"/>
    </source>
</evidence>
<proteinExistence type="inferred from homology"/>
<sequence>MEVPNREFTVKLDSFDIPFVVSYFLHQPELEKEQELEGLLKDLANCKVQLEAKDSAHMQALLKLDHYRKAADELSTLLKSSEVERDKYINECIESRTRIDELETKMKEMADQLLETAKVREQLSHVLSELKSAQEELLRVETELADARASEFKAMTQAELMQTAVNMERGKTAELLKHVSELNEAILHSKLDAIEAEKENSAVLSEKKAELQLVTATLAQAQEQLEELRKQTEIVQFLENELLAKSVFIETLQFELKEANELHSLSAKAASEAINNLNQLKSDFERQERENSEQACDVEMLTGELEKTKIEVDEIRGRENEAQVEIALLKSELHKGRSRIAAAEAAEARAESVKSGLYLAVQQLAVEAGEAKKESQRLKQGADEAKEITRETVSVNPQFEVSSQDLELSQKDEYNKEAKARKDDHITISVIEYESLVSKAKKADQIPVLLSENLSQSATFENRDEAEVLKELEFAMVRIAEFRTQAEQAVSRAEMAEKAKAAIEEQLRQRREQRQRKRAALAALHEESVRKENNILKFEQTPTTYQPLVLSELKADKINSKQPNLENFGGAEEEKLKFWMELLLCSERELCERLVGFTFSTVLGLMSSLAAKVPRAEGWDPVG</sequence>
<feature type="coiled-coil region" evidence="3">
    <location>
        <begin position="204"/>
        <end position="241"/>
    </location>
</feature>
<keyword evidence="5" id="KW-1185">Reference proteome</keyword>
<gene>
    <name evidence="4" type="ORF">VitviT2T_026203</name>
</gene>
<keyword evidence="2 3" id="KW-0175">Coiled coil</keyword>